<keyword evidence="1" id="KW-0472">Membrane</keyword>
<evidence type="ECO:0008006" key="4">
    <source>
        <dbReference type="Google" id="ProtNLM"/>
    </source>
</evidence>
<reference evidence="2 3" key="1">
    <citation type="journal article" date="2015" name="Int. J. Syst. Evol. Microbiol.">
        <title>Carboxylicivirga linearis sp. nov., isolated from a sea cucumber culture pond.</title>
        <authorList>
            <person name="Wang F.Q."/>
            <person name="Zhou Y.X."/>
            <person name="Lin X.Z."/>
            <person name="Chen G.J."/>
            <person name="Du Z.J."/>
        </authorList>
    </citation>
    <scope>NUCLEOTIDE SEQUENCE [LARGE SCALE GENOMIC DNA]</scope>
    <source>
        <strain evidence="2 3">FB218</strain>
    </source>
</reference>
<accession>A0ABS5JP23</accession>
<keyword evidence="1" id="KW-1133">Transmembrane helix</keyword>
<dbReference type="RefSeq" id="WP_212211921.1">
    <property type="nucleotide sequence ID" value="NZ_JAGUCO010000001.1"/>
</dbReference>
<name>A0ABS5JP23_9BACT</name>
<keyword evidence="1" id="KW-0812">Transmembrane</keyword>
<feature type="transmembrane region" description="Helical" evidence="1">
    <location>
        <begin position="7"/>
        <end position="25"/>
    </location>
</feature>
<dbReference type="Proteomes" id="UP000708576">
    <property type="component" value="Unassembled WGS sequence"/>
</dbReference>
<dbReference type="EMBL" id="JAGUCO010000001">
    <property type="protein sequence ID" value="MBS2096659.1"/>
    <property type="molecule type" value="Genomic_DNA"/>
</dbReference>
<protein>
    <recommendedName>
        <fullName evidence="4">SGNH hydrolase-type esterase domain-containing protein</fullName>
    </recommendedName>
</protein>
<gene>
    <name evidence="2" type="ORF">KEM10_00130</name>
</gene>
<dbReference type="Gene3D" id="2.60.120.1360">
    <property type="match status" value="1"/>
</dbReference>
<dbReference type="SUPFAM" id="SSF52266">
    <property type="entry name" value="SGNH hydrolase"/>
    <property type="match status" value="1"/>
</dbReference>
<dbReference type="Gene3D" id="3.40.50.1110">
    <property type="entry name" value="SGNH hydrolase"/>
    <property type="match status" value="1"/>
</dbReference>
<organism evidence="2 3">
    <name type="scientific">Carboxylicivirga linearis</name>
    <dbReference type="NCBI Taxonomy" id="1628157"/>
    <lineage>
        <taxon>Bacteria</taxon>
        <taxon>Pseudomonadati</taxon>
        <taxon>Bacteroidota</taxon>
        <taxon>Bacteroidia</taxon>
        <taxon>Marinilabiliales</taxon>
        <taxon>Marinilabiliaceae</taxon>
        <taxon>Carboxylicivirga</taxon>
    </lineage>
</organism>
<evidence type="ECO:0000313" key="3">
    <source>
        <dbReference type="Proteomes" id="UP000708576"/>
    </source>
</evidence>
<comment type="caution">
    <text evidence="2">The sequence shown here is derived from an EMBL/GenBank/DDBJ whole genome shotgun (WGS) entry which is preliminary data.</text>
</comment>
<proteinExistence type="predicted"/>
<dbReference type="InterPro" id="IPR036514">
    <property type="entry name" value="SGNH_hydro_sf"/>
</dbReference>
<evidence type="ECO:0000256" key="1">
    <source>
        <dbReference type="SAM" id="Phobius"/>
    </source>
</evidence>
<keyword evidence="3" id="KW-1185">Reference proteome</keyword>
<sequence>MRQALRILFIYLIIIGLAYAMLYFIPLKFLPQSLNFSNPDLITNQQDSFEIISLLKQDSLLIEPEDTLVVAPVKEDTVIVANFLSCPSKFLSQLKLFHDKLSNAHKHKEVVRILHFGDSQIEGDRITEHLRERFQERFGGSGPGLNCILDPQRMNPSVWLDNNDNWQLESIYDRNRDKSRNTYGLLGQYALIDTALVGEFKISKSPWAEPHAKNYQRIKLFLAPHSDSVIIKGSIKNTEVINDTLPLSSNLTEINWLFSQVSPSILFQIKSNKEVAVLGVALDSISGVAVDNIALRGQSSPLLHRTNADLFKAMGEQLNIGMIILQYGTNIIPTETSNYGFYRKILAKQFDLLTEYLPDVPVLFVGVADAAKSIDGQTESYKHLVDLRNTQKELALQYDFAYFDLYEAMGGAGSIVKWTEEEPPLALTDYVHFSRKGGEKAAEYLVTALWKHFDDLYQMNDSTFVPLDSLQLWKN</sequence>
<evidence type="ECO:0000313" key="2">
    <source>
        <dbReference type="EMBL" id="MBS2096659.1"/>
    </source>
</evidence>